<feature type="transmembrane region" description="Helical" evidence="6">
    <location>
        <begin position="101"/>
        <end position="121"/>
    </location>
</feature>
<accession>A0ABP9DN25</accession>
<feature type="transmembrane region" description="Helical" evidence="6">
    <location>
        <begin position="278"/>
        <end position="301"/>
    </location>
</feature>
<dbReference type="InterPro" id="IPR050833">
    <property type="entry name" value="Poly_Biosynth_Transport"/>
</dbReference>
<dbReference type="EMBL" id="BAABJY010000001">
    <property type="protein sequence ID" value="GAA4853394.1"/>
    <property type="molecule type" value="Genomic_DNA"/>
</dbReference>
<evidence type="ECO:0000256" key="6">
    <source>
        <dbReference type="SAM" id="Phobius"/>
    </source>
</evidence>
<dbReference type="InterPro" id="IPR002797">
    <property type="entry name" value="Polysacc_synth"/>
</dbReference>
<reference evidence="8" key="1">
    <citation type="journal article" date="2019" name="Int. J. Syst. Evol. Microbiol.">
        <title>The Global Catalogue of Microorganisms (GCM) 10K type strain sequencing project: providing services to taxonomists for standard genome sequencing and annotation.</title>
        <authorList>
            <consortium name="The Broad Institute Genomics Platform"/>
            <consortium name="The Broad Institute Genome Sequencing Center for Infectious Disease"/>
            <person name="Wu L."/>
            <person name="Ma J."/>
        </authorList>
    </citation>
    <scope>NUCLEOTIDE SEQUENCE [LARGE SCALE GENOMIC DNA]</scope>
    <source>
        <strain evidence="8">JCM 18392</strain>
    </source>
</reference>
<evidence type="ECO:0000256" key="1">
    <source>
        <dbReference type="ARBA" id="ARBA00004651"/>
    </source>
</evidence>
<dbReference type="PANTHER" id="PTHR30250">
    <property type="entry name" value="PST FAMILY PREDICTED COLANIC ACID TRANSPORTER"/>
    <property type="match status" value="1"/>
</dbReference>
<feature type="transmembrane region" description="Helical" evidence="6">
    <location>
        <begin position="166"/>
        <end position="186"/>
    </location>
</feature>
<feature type="transmembrane region" description="Helical" evidence="6">
    <location>
        <begin position="7"/>
        <end position="25"/>
    </location>
</feature>
<feature type="transmembrane region" description="Helical" evidence="6">
    <location>
        <begin position="31"/>
        <end position="55"/>
    </location>
</feature>
<proteinExistence type="predicted"/>
<evidence type="ECO:0008006" key="9">
    <source>
        <dbReference type="Google" id="ProtNLM"/>
    </source>
</evidence>
<name>A0ABP9DN25_9GAMM</name>
<keyword evidence="8" id="KW-1185">Reference proteome</keyword>
<gene>
    <name evidence="7" type="ORF">GCM10023332_00530</name>
</gene>
<evidence type="ECO:0000256" key="3">
    <source>
        <dbReference type="ARBA" id="ARBA00022692"/>
    </source>
</evidence>
<keyword evidence="2" id="KW-1003">Cell membrane</keyword>
<evidence type="ECO:0000256" key="4">
    <source>
        <dbReference type="ARBA" id="ARBA00022989"/>
    </source>
</evidence>
<evidence type="ECO:0000256" key="5">
    <source>
        <dbReference type="ARBA" id="ARBA00023136"/>
    </source>
</evidence>
<dbReference type="PANTHER" id="PTHR30250:SF11">
    <property type="entry name" value="O-ANTIGEN TRANSPORTER-RELATED"/>
    <property type="match status" value="1"/>
</dbReference>
<feature type="transmembrane region" description="Helical" evidence="6">
    <location>
        <begin position="369"/>
        <end position="391"/>
    </location>
</feature>
<dbReference type="Pfam" id="PF01943">
    <property type="entry name" value="Polysacc_synt"/>
    <property type="match status" value="1"/>
</dbReference>
<protein>
    <recommendedName>
        <fullName evidence="9">Polysaccharide biosynthesis protein C-terminal domain-containing protein</fullName>
    </recommendedName>
</protein>
<keyword evidence="3 6" id="KW-0812">Transmembrane</keyword>
<evidence type="ECO:0000256" key="2">
    <source>
        <dbReference type="ARBA" id="ARBA00022475"/>
    </source>
</evidence>
<evidence type="ECO:0000313" key="7">
    <source>
        <dbReference type="EMBL" id="GAA4853394.1"/>
    </source>
</evidence>
<feature type="transmembrane region" description="Helical" evidence="6">
    <location>
        <begin position="76"/>
        <end position="95"/>
    </location>
</feature>
<comment type="subcellular location">
    <subcellularLocation>
        <location evidence="1">Cell membrane</location>
        <topology evidence="1">Multi-pass membrane protein</topology>
    </subcellularLocation>
</comment>
<evidence type="ECO:0000313" key="8">
    <source>
        <dbReference type="Proteomes" id="UP001501323"/>
    </source>
</evidence>
<keyword evidence="5 6" id="KW-0472">Membrane</keyword>
<feature type="transmembrane region" description="Helical" evidence="6">
    <location>
        <begin position="133"/>
        <end position="154"/>
    </location>
</feature>
<comment type="caution">
    <text evidence="7">The sequence shown here is derived from an EMBL/GenBank/DDBJ whole genome shotgun (WGS) entry which is preliminary data.</text>
</comment>
<sequence>MGSGGLVLRAVIQAIYLLVVSRWLGASDFGLFAGSVAVAAIVAPLANWGTPLLLTRHVARNPESSRAMWATALSQTGRVGGLLSVLVLALAGFVLREHVGLWAMALVVVAELILVPATQAATSQCFALERGMAGSISICLVPAGRVLAAVAMLAAGLDGSPGHAAIAHFVGSLGGLAAALVLVAIVDGWPAWSRRMRTGPATREGTPYAIGGLVGTSYLELDKVLMLQLLGAAIVGPYTAGFRVVGVLVMPIAALIGATLPRLMALHQTSGQARTYRAVLVSAVGYGLLASLATLALSPFVPALFGPGYEDTARYVQWLSPWPLLYALHHSAASALTASDRQGQRIRIESAGLGIAIVLNVVLLPKLGAAGAVVALLATEAVVALMCWKVVSGRKPRQA</sequence>
<organism evidence="7 8">
    <name type="scientific">Luteimonas vadosa</name>
    <dbReference type="NCBI Taxonomy" id="1165507"/>
    <lineage>
        <taxon>Bacteria</taxon>
        <taxon>Pseudomonadati</taxon>
        <taxon>Pseudomonadota</taxon>
        <taxon>Gammaproteobacteria</taxon>
        <taxon>Lysobacterales</taxon>
        <taxon>Lysobacteraceae</taxon>
        <taxon>Luteimonas</taxon>
    </lineage>
</organism>
<feature type="transmembrane region" description="Helical" evidence="6">
    <location>
        <begin position="248"/>
        <end position="266"/>
    </location>
</feature>
<dbReference type="Proteomes" id="UP001501323">
    <property type="component" value="Unassembled WGS sequence"/>
</dbReference>
<keyword evidence="4 6" id="KW-1133">Transmembrane helix</keyword>